<dbReference type="EMBL" id="CCFA01002253">
    <property type="protein sequence ID" value="CDS00237.1"/>
    <property type="molecule type" value="Genomic_DNA"/>
</dbReference>
<accession>A0A0F7RZY8</accession>
<dbReference type="AlphaFoldDB" id="A0A0F7RZY8"/>
<feature type="compositionally biased region" description="Polar residues" evidence="1">
    <location>
        <begin position="22"/>
        <end position="33"/>
    </location>
</feature>
<organism evidence="2 3">
    <name type="scientific">Sporisorium scitamineum</name>
    <dbReference type="NCBI Taxonomy" id="49012"/>
    <lineage>
        <taxon>Eukaryota</taxon>
        <taxon>Fungi</taxon>
        <taxon>Dikarya</taxon>
        <taxon>Basidiomycota</taxon>
        <taxon>Ustilaginomycotina</taxon>
        <taxon>Ustilaginomycetes</taxon>
        <taxon>Ustilaginales</taxon>
        <taxon>Ustilaginaceae</taxon>
        <taxon>Sporisorium</taxon>
    </lineage>
</organism>
<feature type="region of interest" description="Disordered" evidence="1">
    <location>
        <begin position="22"/>
        <end position="57"/>
    </location>
</feature>
<reference evidence="3" key="1">
    <citation type="submission" date="2014-06" db="EMBL/GenBank/DDBJ databases">
        <authorList>
            <person name="Berkman P.J."/>
        </authorList>
    </citation>
    <scope>NUCLEOTIDE SEQUENCE [LARGE SCALE GENOMIC DNA]</scope>
</reference>
<sequence>MGYQGYCIDMTAREDQLVAMDQSNADAVSSASGESGPKPSPPADTASANGTVIHGNSLEANDRNKLHVILQGREVEDGNQNEEMFERSIVSCNHCKERILF</sequence>
<gene>
    <name evidence="2" type="primary">SSCI38760.1</name>
</gene>
<evidence type="ECO:0000256" key="1">
    <source>
        <dbReference type="SAM" id="MobiDB-lite"/>
    </source>
</evidence>
<proteinExistence type="predicted"/>
<evidence type="ECO:0000313" key="3">
    <source>
        <dbReference type="Proteomes" id="UP000242770"/>
    </source>
</evidence>
<keyword evidence="3" id="KW-1185">Reference proteome</keyword>
<name>A0A0F7RZY8_9BASI</name>
<evidence type="ECO:0000313" key="2">
    <source>
        <dbReference type="EMBL" id="CDS00237.1"/>
    </source>
</evidence>
<dbReference type="Proteomes" id="UP000242770">
    <property type="component" value="Unassembled WGS sequence"/>
</dbReference>
<protein>
    <submittedName>
        <fullName evidence="2">Uncharacterized protein</fullName>
    </submittedName>
</protein>